<feature type="domain" description="Glycosyl transferase family 28 C-terminal" evidence="6">
    <location>
        <begin position="1"/>
        <end position="125"/>
    </location>
</feature>
<evidence type="ECO:0000256" key="1">
    <source>
        <dbReference type="ARBA" id="ARBA00004240"/>
    </source>
</evidence>
<evidence type="ECO:0000256" key="4">
    <source>
        <dbReference type="ARBA" id="ARBA00022679"/>
    </source>
</evidence>
<evidence type="ECO:0000256" key="2">
    <source>
        <dbReference type="ARBA" id="ARBA00006962"/>
    </source>
</evidence>
<keyword evidence="3" id="KW-0328">Glycosyltransferase</keyword>
<dbReference type="PANTHER" id="PTHR12867">
    <property type="entry name" value="GLYCOSYL TRANSFERASE-RELATED"/>
    <property type="match status" value="1"/>
</dbReference>
<organism evidence="8">
    <name type="scientific">Candidatus Kentrum sp. UNK</name>
    <dbReference type="NCBI Taxonomy" id="2126344"/>
    <lineage>
        <taxon>Bacteria</taxon>
        <taxon>Pseudomonadati</taxon>
        <taxon>Pseudomonadota</taxon>
        <taxon>Gammaproteobacteria</taxon>
        <taxon>Candidatus Kentrum</taxon>
    </lineage>
</organism>
<comment type="similarity">
    <text evidence="2">Belongs to the glycosyltransferase 28 family.</text>
</comment>
<comment type="subcellular location">
    <subcellularLocation>
        <location evidence="1">Endoplasmic reticulum</location>
    </subcellularLocation>
</comment>
<dbReference type="EMBL" id="CAADGD010000028">
    <property type="protein sequence ID" value="VFK70426.1"/>
    <property type="molecule type" value="Genomic_DNA"/>
</dbReference>
<dbReference type="InterPro" id="IPR039042">
    <property type="entry name" value="Alg13-like"/>
</dbReference>
<dbReference type="Pfam" id="PF04101">
    <property type="entry name" value="Glyco_tran_28_C"/>
    <property type="match status" value="1"/>
</dbReference>
<reference evidence="8" key="1">
    <citation type="submission" date="2019-02" db="EMBL/GenBank/DDBJ databases">
        <authorList>
            <person name="Gruber-Vodicka R. H."/>
            <person name="Seah K. B. B."/>
        </authorList>
    </citation>
    <scope>NUCLEOTIDE SEQUENCE</scope>
    <source>
        <strain evidence="8">BECK_BY19</strain>
        <strain evidence="7">BECK_BY8</strain>
    </source>
</reference>
<evidence type="ECO:0000313" key="8">
    <source>
        <dbReference type="EMBL" id="VFK70426.1"/>
    </source>
</evidence>
<dbReference type="InterPro" id="IPR007235">
    <property type="entry name" value="Glyco_trans_28_C"/>
</dbReference>
<dbReference type="GO" id="GO:0006488">
    <property type="term" value="P:dolichol-linked oligosaccharide biosynthetic process"/>
    <property type="evidence" value="ECO:0007669"/>
    <property type="project" value="InterPro"/>
</dbReference>
<evidence type="ECO:0000256" key="3">
    <source>
        <dbReference type="ARBA" id="ARBA00022676"/>
    </source>
</evidence>
<proteinExistence type="inferred from homology"/>
<sequence>MIFVTVGTQLSFDRLVGTIDEWAEARPEKPKIFAQTGKTSRRFVHLTNKPFLGHAEFQEKLTAADLVIAHAGMGSIISALQVAKPILVMPRCAALGEHRNNHQMDTAERLAEMGYVNVAFDKHQLRIWLNNYRGITSLKTISSTAQPILLDTIREFLDP</sequence>
<accession>A0A451AWK1</accession>
<dbReference type="SUPFAM" id="SSF53756">
    <property type="entry name" value="UDP-Glycosyltransferase/glycogen phosphorylase"/>
    <property type="match status" value="1"/>
</dbReference>
<dbReference type="AlphaFoldDB" id="A0A451AWK1"/>
<dbReference type="EMBL" id="CAADFZ010000023">
    <property type="protein sequence ID" value="VFK62331.1"/>
    <property type="molecule type" value="Genomic_DNA"/>
</dbReference>
<dbReference type="Gene3D" id="3.40.50.2000">
    <property type="entry name" value="Glycogen Phosphorylase B"/>
    <property type="match status" value="1"/>
</dbReference>
<evidence type="ECO:0000256" key="5">
    <source>
        <dbReference type="ARBA" id="ARBA00022824"/>
    </source>
</evidence>
<protein>
    <submittedName>
        <fullName evidence="8">UDP-N-acetylglucosamine transferase subunit ALG13</fullName>
    </submittedName>
</protein>
<keyword evidence="4 8" id="KW-0808">Transferase</keyword>
<gene>
    <name evidence="7" type="ORF">BECKUNK1418G_GA0071005_102334</name>
    <name evidence="8" type="ORF">BECKUNK1418H_GA0071006_102834</name>
</gene>
<dbReference type="PANTHER" id="PTHR12867:SF6">
    <property type="entry name" value="N-ACETYLGLUCOSAMINYLDIPHOSPHODOLICHOL N-ACETYLGLUCOSAMINYLTRANSFERASE"/>
    <property type="match status" value="1"/>
</dbReference>
<evidence type="ECO:0000313" key="7">
    <source>
        <dbReference type="EMBL" id="VFK62331.1"/>
    </source>
</evidence>
<keyword evidence="5" id="KW-0256">Endoplasmic reticulum</keyword>
<evidence type="ECO:0000259" key="6">
    <source>
        <dbReference type="Pfam" id="PF04101"/>
    </source>
</evidence>
<dbReference type="GO" id="GO:0016758">
    <property type="term" value="F:hexosyltransferase activity"/>
    <property type="evidence" value="ECO:0007669"/>
    <property type="project" value="InterPro"/>
</dbReference>
<name>A0A451AWK1_9GAMM</name>